<feature type="region of interest" description="Disordered" evidence="1">
    <location>
        <begin position="188"/>
        <end position="207"/>
    </location>
</feature>
<sequence>MKLTLLTFAVVIVATVRADGYGSTQAPGYFTTQVYGPVSSGGLRGLGERKASLSYDRSGTAIGTAYNQDQATADQTAAKSREYDYNYRSGYNYEQPKTLYNYDINEQIWGLSDNSDVYTGEGATSRGLGRVGGFSSGGLSSGGLSSGGLSSGGLSSGGLSSGAAFAGFGNGGHFTGLGSGASVGRGYAHAQQQQQPQQRQQQRCICY</sequence>
<keyword evidence="3" id="KW-1185">Reference proteome</keyword>
<proteinExistence type="predicted"/>
<accession>A0ABM1F1N3</accession>
<feature type="signal peptide" evidence="2">
    <location>
        <begin position="1"/>
        <end position="18"/>
    </location>
</feature>
<organism evidence="3 4">
    <name type="scientific">Priapulus caudatus</name>
    <name type="common">Priapulid worm</name>
    <dbReference type="NCBI Taxonomy" id="37621"/>
    <lineage>
        <taxon>Eukaryota</taxon>
        <taxon>Metazoa</taxon>
        <taxon>Ecdysozoa</taxon>
        <taxon>Scalidophora</taxon>
        <taxon>Priapulida</taxon>
        <taxon>Priapulimorpha</taxon>
        <taxon>Priapulimorphida</taxon>
        <taxon>Priapulidae</taxon>
        <taxon>Priapulus</taxon>
    </lineage>
</organism>
<feature type="chain" id="PRO_5045628859" evidence="2">
    <location>
        <begin position="19"/>
        <end position="207"/>
    </location>
</feature>
<reference evidence="4" key="1">
    <citation type="submission" date="2025-08" db="UniProtKB">
        <authorList>
            <consortium name="RefSeq"/>
        </authorList>
    </citation>
    <scope>IDENTIFICATION</scope>
</reference>
<name>A0ABM1F1N3_PRICU</name>
<evidence type="ECO:0000313" key="3">
    <source>
        <dbReference type="Proteomes" id="UP000695022"/>
    </source>
</evidence>
<gene>
    <name evidence="4" type="primary">LOC106818145</name>
</gene>
<evidence type="ECO:0000313" key="4">
    <source>
        <dbReference type="RefSeq" id="XP_014678354.1"/>
    </source>
</evidence>
<protein>
    <submittedName>
        <fullName evidence="4">Elastin-like</fullName>
    </submittedName>
</protein>
<evidence type="ECO:0000256" key="2">
    <source>
        <dbReference type="SAM" id="SignalP"/>
    </source>
</evidence>
<evidence type="ECO:0000256" key="1">
    <source>
        <dbReference type="SAM" id="MobiDB-lite"/>
    </source>
</evidence>
<keyword evidence="2" id="KW-0732">Signal</keyword>
<dbReference type="Proteomes" id="UP000695022">
    <property type="component" value="Unplaced"/>
</dbReference>
<dbReference type="RefSeq" id="XP_014678354.1">
    <property type="nucleotide sequence ID" value="XM_014822868.1"/>
</dbReference>
<dbReference type="GeneID" id="106818145"/>
<feature type="compositionally biased region" description="Low complexity" evidence="1">
    <location>
        <begin position="191"/>
        <end position="207"/>
    </location>
</feature>